<dbReference type="Pfam" id="PF21848">
    <property type="entry name" value="DUF6907"/>
    <property type="match status" value="1"/>
</dbReference>
<dbReference type="Proteomes" id="UP000578077">
    <property type="component" value="Unassembled WGS sequence"/>
</dbReference>
<dbReference type="InterPro" id="IPR054202">
    <property type="entry name" value="DUF6907"/>
</dbReference>
<feature type="region of interest" description="Disordered" evidence="1">
    <location>
        <begin position="1"/>
        <end position="24"/>
    </location>
</feature>
<dbReference type="RefSeq" id="WP_184638561.1">
    <property type="nucleotide sequence ID" value="NZ_BAABKT010000035.1"/>
</dbReference>
<protein>
    <submittedName>
        <fullName evidence="2">Uncharacterized protein</fullName>
    </submittedName>
</protein>
<evidence type="ECO:0000313" key="2">
    <source>
        <dbReference type="EMBL" id="MBB6000852.1"/>
    </source>
</evidence>
<evidence type="ECO:0000313" key="3">
    <source>
        <dbReference type="Proteomes" id="UP000578077"/>
    </source>
</evidence>
<accession>A0A841ECL6</accession>
<keyword evidence="3" id="KW-1185">Reference proteome</keyword>
<evidence type="ECO:0000256" key="1">
    <source>
        <dbReference type="SAM" id="MobiDB-lite"/>
    </source>
</evidence>
<dbReference type="AlphaFoldDB" id="A0A841ECL6"/>
<name>A0A841ECL6_9ACTN</name>
<gene>
    <name evidence="2" type="ORF">HNR25_004603</name>
</gene>
<comment type="caution">
    <text evidence="2">The sequence shown here is derived from an EMBL/GenBank/DDBJ whole genome shotgun (WGS) entry which is preliminary data.</text>
</comment>
<sequence length="150" mass="16259">MHSQSSNPATAVEGSASASQPAVQPRVMTLENQVSDLPYWLTSPCPHWCGGFHRPHDTIHDALHLSDFDVTLQLTTQEADPHVNRDELGIEPVQLAASLRQHHLEAAPRVALVADIDGKERDLKLTLAEARELAAGLTHLLSLAEDGGAR</sequence>
<proteinExistence type="predicted"/>
<reference evidence="2 3" key="1">
    <citation type="submission" date="2020-08" db="EMBL/GenBank/DDBJ databases">
        <title>Sequencing the genomes of 1000 actinobacteria strains.</title>
        <authorList>
            <person name="Klenk H.-P."/>
        </authorList>
    </citation>
    <scope>NUCLEOTIDE SEQUENCE [LARGE SCALE GENOMIC DNA]</scope>
    <source>
        <strain evidence="2 3">DSM 44593</strain>
    </source>
</reference>
<dbReference type="EMBL" id="JACHLY010000001">
    <property type="protein sequence ID" value="MBB6000852.1"/>
    <property type="molecule type" value="Genomic_DNA"/>
</dbReference>
<organism evidence="2 3">
    <name type="scientific">Streptomonospora salina</name>
    <dbReference type="NCBI Taxonomy" id="104205"/>
    <lineage>
        <taxon>Bacteria</taxon>
        <taxon>Bacillati</taxon>
        <taxon>Actinomycetota</taxon>
        <taxon>Actinomycetes</taxon>
        <taxon>Streptosporangiales</taxon>
        <taxon>Nocardiopsidaceae</taxon>
        <taxon>Streptomonospora</taxon>
    </lineage>
</organism>